<evidence type="ECO:0000313" key="4">
    <source>
        <dbReference type="EMBL" id="MEY7999209.1"/>
    </source>
</evidence>
<keyword evidence="5" id="KW-1185">Reference proteome</keyword>
<dbReference type="InterPro" id="IPR043129">
    <property type="entry name" value="ATPase_NBD"/>
</dbReference>
<name>A0ABV4BK90_9CLOT</name>
<dbReference type="Proteomes" id="UP001564657">
    <property type="component" value="Unassembled WGS sequence"/>
</dbReference>
<gene>
    <name evidence="4" type="ORF">AB8U03_03175</name>
</gene>
<dbReference type="PANTHER" id="PTHR30005:SF0">
    <property type="entry name" value="RETROGRADE REGULATION PROTEIN 2"/>
    <property type="match status" value="1"/>
</dbReference>
<sequence>MKNPKFPQTTAAIDVGSNYLRMSIANINNNGHINVLEDLIKPTHIGRDTFSIGRISVETIHQTCEDIKGFTLVIKDYKIKNYKAVCTSGIREAQNKQYILEQIKLRTGIDVEDINVSQERFYIMKALKYHISESDFFNGKTTLVINITTGSVEASIFENNKLKFTEHIKIGSLRLKETLGELENKALDFSDLMEEYVESKLYWIKYNIKNLKIQNLIIIGGEIHTIISLINNKSSNIKVKNLISGKDFKLLYNEIKNMTENQINLKYNRGIKKIELLLPTMLIFNCFLKIADTQNIYNPDITLRLGILHDLTDKIFDLPRKSQLTDDILSSIDHIVNKYKIDKPHSHYVEKIALSIFDQTLKIHKLGEEERLYLQISSRLHDIGQFIDTVTPEIQSYNIIMSQDIMGFSHRELNIIASIAKYHWNIIPQEADPNYFALNSKDKMITSMLSAILKISEALDISHLQKITDIKLTKNNNMLFFNVTSREDISIEEWAFNNKINFFEEVFGIRPII</sequence>
<proteinExistence type="inferred from homology"/>
<dbReference type="InterPro" id="IPR050273">
    <property type="entry name" value="GppA/Ppx_hydrolase"/>
</dbReference>
<dbReference type="InterPro" id="IPR003695">
    <property type="entry name" value="Ppx_GppA_N"/>
</dbReference>
<dbReference type="Gene3D" id="1.10.3210.10">
    <property type="entry name" value="Hypothetical protein af1432"/>
    <property type="match status" value="1"/>
</dbReference>
<evidence type="ECO:0000256" key="1">
    <source>
        <dbReference type="ARBA" id="ARBA00007125"/>
    </source>
</evidence>
<dbReference type="SUPFAM" id="SSF53067">
    <property type="entry name" value="Actin-like ATPase domain"/>
    <property type="match status" value="2"/>
</dbReference>
<comment type="similarity">
    <text evidence="1">Belongs to the GppA/Ppx family.</text>
</comment>
<reference evidence="4 5" key="1">
    <citation type="submission" date="2024-08" db="EMBL/GenBank/DDBJ databases">
        <title>Clostridium lapicellarii sp. nov., and Clostridium renhuaiense sp. nov., two species isolated from the mud in a fermentation cellar used for producing sauce-flavour Chinese liquors.</title>
        <authorList>
            <person name="Yang F."/>
            <person name="Wang H."/>
            <person name="Chen L.Q."/>
            <person name="Zhou N."/>
            <person name="Lu J.J."/>
            <person name="Pu X.X."/>
            <person name="Wan B."/>
            <person name="Wang L."/>
            <person name="Liu S.J."/>
        </authorList>
    </citation>
    <scope>NUCLEOTIDE SEQUENCE [LARGE SCALE GENOMIC DNA]</scope>
    <source>
        <strain evidence="4 5">MT-5</strain>
    </source>
</reference>
<accession>A0ABV4BK90</accession>
<protein>
    <submittedName>
        <fullName evidence="4">Exopolyphosphatase</fullName>
    </submittedName>
</protein>
<feature type="domain" description="Ppx/GppA phosphatase C-terminal" evidence="3">
    <location>
        <begin position="331"/>
        <end position="478"/>
    </location>
</feature>
<organism evidence="4 5">
    <name type="scientific">Clostridium moutaii</name>
    <dbReference type="NCBI Taxonomy" id="3240932"/>
    <lineage>
        <taxon>Bacteria</taxon>
        <taxon>Bacillati</taxon>
        <taxon>Bacillota</taxon>
        <taxon>Clostridia</taxon>
        <taxon>Eubacteriales</taxon>
        <taxon>Clostridiaceae</taxon>
        <taxon>Clostridium</taxon>
    </lineage>
</organism>
<evidence type="ECO:0000259" key="3">
    <source>
        <dbReference type="Pfam" id="PF21447"/>
    </source>
</evidence>
<dbReference type="Gene3D" id="3.30.420.150">
    <property type="entry name" value="Exopolyphosphatase. Domain 2"/>
    <property type="match status" value="1"/>
</dbReference>
<dbReference type="InterPro" id="IPR048950">
    <property type="entry name" value="Ppx_GppA_C"/>
</dbReference>
<dbReference type="Pfam" id="PF21447">
    <property type="entry name" value="Ppx-GppA_III"/>
    <property type="match status" value="1"/>
</dbReference>
<dbReference type="Pfam" id="PF02541">
    <property type="entry name" value="Ppx-GppA"/>
    <property type="match status" value="1"/>
</dbReference>
<dbReference type="CDD" id="cd24006">
    <property type="entry name" value="ASKHA_NBD_PPX_GppA"/>
    <property type="match status" value="1"/>
</dbReference>
<dbReference type="PANTHER" id="PTHR30005">
    <property type="entry name" value="EXOPOLYPHOSPHATASE"/>
    <property type="match status" value="1"/>
</dbReference>
<dbReference type="EMBL" id="JBGEWD010000002">
    <property type="protein sequence ID" value="MEY7999209.1"/>
    <property type="molecule type" value="Genomic_DNA"/>
</dbReference>
<dbReference type="RefSeq" id="WP_369703098.1">
    <property type="nucleotide sequence ID" value="NZ_JBGEWD010000002.1"/>
</dbReference>
<comment type="caution">
    <text evidence="4">The sequence shown here is derived from an EMBL/GenBank/DDBJ whole genome shotgun (WGS) entry which is preliminary data.</text>
</comment>
<dbReference type="Gene3D" id="3.30.420.40">
    <property type="match status" value="1"/>
</dbReference>
<evidence type="ECO:0000259" key="2">
    <source>
        <dbReference type="Pfam" id="PF02541"/>
    </source>
</evidence>
<dbReference type="SUPFAM" id="SSF109604">
    <property type="entry name" value="HD-domain/PDEase-like"/>
    <property type="match status" value="1"/>
</dbReference>
<evidence type="ECO:0000313" key="5">
    <source>
        <dbReference type="Proteomes" id="UP001564657"/>
    </source>
</evidence>
<feature type="domain" description="Ppx/GppA phosphatase N-terminal" evidence="2">
    <location>
        <begin position="29"/>
        <end position="313"/>
    </location>
</feature>